<reference evidence="14" key="2">
    <citation type="submission" date="2014-05" db="EMBL/GenBank/DDBJ databases">
        <title>The genome and life-stage specific transcriptomes of Globodera pallida elucidate key aspects of plant parasitism by a cyst nematode.</title>
        <authorList>
            <person name="Cotton J.A."/>
            <person name="Lilley C.J."/>
            <person name="Jones L.M."/>
            <person name="Kikuchi T."/>
            <person name="Reid A.J."/>
            <person name="Thorpe P."/>
            <person name="Tsai I.J."/>
            <person name="Beasley H."/>
            <person name="Blok V."/>
            <person name="Cock P.J.A."/>
            <person name="Van den Akker S.E."/>
            <person name="Holroyd N."/>
            <person name="Hunt M."/>
            <person name="Mantelin S."/>
            <person name="Naghra H."/>
            <person name="Pain A."/>
            <person name="Palomares-Rius J.E."/>
            <person name="Zarowiecki M."/>
            <person name="Berriman M."/>
            <person name="Jones J.T."/>
            <person name="Urwin P.E."/>
        </authorList>
    </citation>
    <scope>NUCLEOTIDE SEQUENCE [LARGE SCALE GENOMIC DNA]</scope>
    <source>
        <strain evidence="14">Lindley</strain>
    </source>
</reference>
<proteinExistence type="predicted"/>
<keyword evidence="6 11" id="KW-0863">Zinc-finger</keyword>
<comment type="subcellular location">
    <subcellularLocation>
        <location evidence="1">Membrane</location>
        <topology evidence="1">Single-pass membrane protein</topology>
    </subcellularLocation>
</comment>
<dbReference type="InterPro" id="IPR001841">
    <property type="entry name" value="Znf_RING"/>
</dbReference>
<dbReference type="PROSITE" id="PS50089">
    <property type="entry name" value="ZF_RING_2"/>
    <property type="match status" value="1"/>
</dbReference>
<keyword evidence="9" id="KW-1133">Transmembrane helix</keyword>
<reference evidence="15" key="3">
    <citation type="submission" date="2016-06" db="UniProtKB">
        <authorList>
            <consortium name="WormBaseParasite"/>
        </authorList>
    </citation>
    <scope>IDENTIFICATION</scope>
</reference>
<dbReference type="PANTHER" id="PTHR45768:SF18">
    <property type="entry name" value="RING-H2 FINGER PROTEIN ATL47-RELATED"/>
    <property type="match status" value="1"/>
</dbReference>
<comment type="pathway">
    <text evidence="2">Protein modification; protein ubiquitination.</text>
</comment>
<feature type="region of interest" description="Disordered" evidence="12">
    <location>
        <begin position="82"/>
        <end position="111"/>
    </location>
</feature>
<evidence type="ECO:0000256" key="10">
    <source>
        <dbReference type="ARBA" id="ARBA00023136"/>
    </source>
</evidence>
<dbReference type="PANTHER" id="PTHR45768">
    <property type="entry name" value="E3 UBIQUITIN-PROTEIN LIGASE RNF13-LIKE"/>
    <property type="match status" value="1"/>
</dbReference>
<dbReference type="SUPFAM" id="SSF57850">
    <property type="entry name" value="RING/U-box"/>
    <property type="match status" value="1"/>
</dbReference>
<keyword evidence="7" id="KW-0833">Ubl conjugation pathway</keyword>
<evidence type="ECO:0000256" key="6">
    <source>
        <dbReference type="ARBA" id="ARBA00022771"/>
    </source>
</evidence>
<evidence type="ECO:0000256" key="8">
    <source>
        <dbReference type="ARBA" id="ARBA00022833"/>
    </source>
</evidence>
<name>A0A183BQ32_GLOPA</name>
<keyword evidence="5" id="KW-0479">Metal-binding</keyword>
<evidence type="ECO:0000256" key="7">
    <source>
        <dbReference type="ARBA" id="ARBA00022786"/>
    </source>
</evidence>
<evidence type="ECO:0000256" key="12">
    <source>
        <dbReference type="SAM" id="MobiDB-lite"/>
    </source>
</evidence>
<keyword evidence="4" id="KW-0812">Transmembrane</keyword>
<dbReference type="Pfam" id="PF12678">
    <property type="entry name" value="zf-rbx1"/>
    <property type="match status" value="1"/>
</dbReference>
<keyword evidence="3" id="KW-0808">Transferase</keyword>
<accession>A0A183BQ32</accession>
<sequence length="133" mass="15656">MFGKLEETKYEIKHDRDALKIPPCNHEFHKECINTWLKQKNTCPYCRATIPAEHLPQEYFNRNEDENVPFTTIGALLSQTQNQPANLSSNEHTHSQTVDVQARISSPDERRSQIYFDRDGRRRYIITELNAEH</sequence>
<dbReference type="WBParaSite" id="GPLIN_000271800">
    <property type="protein sequence ID" value="GPLIN_000271800"/>
    <property type="gene ID" value="GPLIN_000271800"/>
</dbReference>
<dbReference type="GO" id="GO:0008270">
    <property type="term" value="F:zinc ion binding"/>
    <property type="evidence" value="ECO:0007669"/>
    <property type="project" value="UniProtKB-KW"/>
</dbReference>
<evidence type="ECO:0000256" key="11">
    <source>
        <dbReference type="PROSITE-ProRule" id="PRU00175"/>
    </source>
</evidence>
<keyword evidence="14" id="KW-1185">Reference proteome</keyword>
<feature type="compositionally biased region" description="Polar residues" evidence="12">
    <location>
        <begin position="82"/>
        <end position="99"/>
    </location>
</feature>
<dbReference type="GO" id="GO:0016020">
    <property type="term" value="C:membrane"/>
    <property type="evidence" value="ECO:0007669"/>
    <property type="project" value="UniProtKB-SubCell"/>
</dbReference>
<evidence type="ECO:0000259" key="13">
    <source>
        <dbReference type="PROSITE" id="PS50089"/>
    </source>
</evidence>
<dbReference type="InterPro" id="IPR024766">
    <property type="entry name" value="Znf_RING_H2"/>
</dbReference>
<feature type="domain" description="RING-type" evidence="13">
    <location>
        <begin position="23"/>
        <end position="47"/>
    </location>
</feature>
<dbReference type="Gene3D" id="3.30.40.10">
    <property type="entry name" value="Zinc/RING finger domain, C3HC4 (zinc finger)"/>
    <property type="match status" value="1"/>
</dbReference>
<dbReference type="Proteomes" id="UP000050741">
    <property type="component" value="Unassembled WGS sequence"/>
</dbReference>
<evidence type="ECO:0000256" key="1">
    <source>
        <dbReference type="ARBA" id="ARBA00004167"/>
    </source>
</evidence>
<evidence type="ECO:0000313" key="14">
    <source>
        <dbReference type="Proteomes" id="UP000050741"/>
    </source>
</evidence>
<evidence type="ECO:0000313" key="15">
    <source>
        <dbReference type="WBParaSite" id="GPLIN_000271800"/>
    </source>
</evidence>
<keyword evidence="8" id="KW-0862">Zinc</keyword>
<evidence type="ECO:0000256" key="3">
    <source>
        <dbReference type="ARBA" id="ARBA00022679"/>
    </source>
</evidence>
<evidence type="ECO:0000256" key="2">
    <source>
        <dbReference type="ARBA" id="ARBA00004906"/>
    </source>
</evidence>
<dbReference type="AlphaFoldDB" id="A0A183BQ32"/>
<evidence type="ECO:0000256" key="4">
    <source>
        <dbReference type="ARBA" id="ARBA00022692"/>
    </source>
</evidence>
<evidence type="ECO:0000256" key="9">
    <source>
        <dbReference type="ARBA" id="ARBA00022989"/>
    </source>
</evidence>
<evidence type="ECO:0000256" key="5">
    <source>
        <dbReference type="ARBA" id="ARBA00022723"/>
    </source>
</evidence>
<dbReference type="InterPro" id="IPR013083">
    <property type="entry name" value="Znf_RING/FYVE/PHD"/>
</dbReference>
<dbReference type="GO" id="GO:0016740">
    <property type="term" value="F:transferase activity"/>
    <property type="evidence" value="ECO:0007669"/>
    <property type="project" value="UniProtKB-KW"/>
</dbReference>
<dbReference type="GO" id="GO:0031461">
    <property type="term" value="C:cullin-RING ubiquitin ligase complex"/>
    <property type="evidence" value="ECO:0007669"/>
    <property type="project" value="UniProtKB-ARBA"/>
</dbReference>
<reference evidence="14" key="1">
    <citation type="submission" date="2013-12" db="EMBL/GenBank/DDBJ databases">
        <authorList>
            <person name="Aslett M."/>
        </authorList>
    </citation>
    <scope>NUCLEOTIDE SEQUENCE [LARGE SCALE GENOMIC DNA]</scope>
    <source>
        <strain evidence="14">Lindley</strain>
    </source>
</reference>
<organism evidence="14 15">
    <name type="scientific">Globodera pallida</name>
    <name type="common">Potato cyst nematode worm</name>
    <name type="synonym">Heterodera pallida</name>
    <dbReference type="NCBI Taxonomy" id="36090"/>
    <lineage>
        <taxon>Eukaryota</taxon>
        <taxon>Metazoa</taxon>
        <taxon>Ecdysozoa</taxon>
        <taxon>Nematoda</taxon>
        <taxon>Chromadorea</taxon>
        <taxon>Rhabditida</taxon>
        <taxon>Tylenchina</taxon>
        <taxon>Tylenchomorpha</taxon>
        <taxon>Tylenchoidea</taxon>
        <taxon>Heteroderidae</taxon>
        <taxon>Heteroderinae</taxon>
        <taxon>Globodera</taxon>
    </lineage>
</organism>
<protein>
    <submittedName>
        <fullName evidence="15">RING-type domain-containing protein</fullName>
    </submittedName>
</protein>
<keyword evidence="10" id="KW-0472">Membrane</keyword>